<comment type="caution">
    <text evidence="1">The sequence shown here is derived from an EMBL/GenBank/DDBJ whole genome shotgun (WGS) entry which is preliminary data.</text>
</comment>
<reference evidence="2" key="1">
    <citation type="journal article" date="2019" name="Int. J. Syst. Evol. Microbiol.">
        <title>The Global Catalogue of Microorganisms (GCM) 10K type strain sequencing project: providing services to taxonomists for standard genome sequencing and annotation.</title>
        <authorList>
            <consortium name="The Broad Institute Genomics Platform"/>
            <consortium name="The Broad Institute Genome Sequencing Center for Infectious Disease"/>
            <person name="Wu L."/>
            <person name="Ma J."/>
        </authorList>
    </citation>
    <scope>NUCLEOTIDE SEQUENCE [LARGE SCALE GENOMIC DNA]</scope>
    <source>
        <strain evidence="2">JCM 31921</strain>
    </source>
</reference>
<proteinExistence type="predicted"/>
<name>A0ABP8MFJ4_9BACT</name>
<accession>A0ABP8MFJ4</accession>
<evidence type="ECO:0000313" key="2">
    <source>
        <dbReference type="Proteomes" id="UP001501410"/>
    </source>
</evidence>
<gene>
    <name evidence="1" type="ORF">GCM10023092_04790</name>
</gene>
<evidence type="ECO:0000313" key="1">
    <source>
        <dbReference type="EMBL" id="GAA4449844.1"/>
    </source>
</evidence>
<organism evidence="1 2">
    <name type="scientific">Rurimicrobium arvi</name>
    <dbReference type="NCBI Taxonomy" id="2049916"/>
    <lineage>
        <taxon>Bacteria</taxon>
        <taxon>Pseudomonadati</taxon>
        <taxon>Bacteroidota</taxon>
        <taxon>Chitinophagia</taxon>
        <taxon>Chitinophagales</taxon>
        <taxon>Chitinophagaceae</taxon>
        <taxon>Rurimicrobium</taxon>
    </lineage>
</organism>
<evidence type="ECO:0008006" key="3">
    <source>
        <dbReference type="Google" id="ProtNLM"/>
    </source>
</evidence>
<protein>
    <recommendedName>
        <fullName evidence="3">ABC transporter ATPase</fullName>
    </recommendedName>
</protein>
<dbReference type="EMBL" id="BAABEZ010000002">
    <property type="protein sequence ID" value="GAA4449844.1"/>
    <property type="molecule type" value="Genomic_DNA"/>
</dbReference>
<keyword evidence="2" id="KW-1185">Reference proteome</keyword>
<dbReference type="RefSeq" id="WP_344822300.1">
    <property type="nucleotide sequence ID" value="NZ_BAABEZ010000002.1"/>
</dbReference>
<sequence length="176" mass="20425">MIIEEIQKKLPADFASGSRVWVYQSSRAFIEKEEREINEQLYQFYAQWTAHGAPVKGWAQLLFRQFIVVMADESDVAVSGCSTDSSVRIVKSIERQYDVNMFDRLSITFLRKGKAEMLPFNQIQYAIDRGFIDGDTHIFNNVVYTKQDLLENWLVPLRRSWLAQKIALPSDTHLSN</sequence>
<dbReference type="Proteomes" id="UP001501410">
    <property type="component" value="Unassembled WGS sequence"/>
</dbReference>